<accession>A0A1X1XQ75</accession>
<comment type="caution">
    <text evidence="1">The sequence shown here is derived from an EMBL/GenBank/DDBJ whole genome shotgun (WGS) entry which is preliminary data.</text>
</comment>
<evidence type="ECO:0000313" key="2">
    <source>
        <dbReference type="Proteomes" id="UP000193487"/>
    </source>
</evidence>
<reference evidence="1 2" key="1">
    <citation type="submission" date="2016-01" db="EMBL/GenBank/DDBJ databases">
        <title>The new phylogeny of the genus Mycobacterium.</title>
        <authorList>
            <person name="Tarcisio F."/>
            <person name="Conor M."/>
            <person name="Antonella G."/>
            <person name="Elisabetta G."/>
            <person name="Giulia F.S."/>
            <person name="Sara T."/>
            <person name="Anna F."/>
            <person name="Clotilde B."/>
            <person name="Roberto B."/>
            <person name="Veronica D.S."/>
            <person name="Fabio R."/>
            <person name="Monica P."/>
            <person name="Olivier J."/>
            <person name="Enrico T."/>
            <person name="Nicola S."/>
        </authorList>
    </citation>
    <scope>NUCLEOTIDE SEQUENCE [LARGE SCALE GENOMIC DNA]</scope>
    <source>
        <strain evidence="1 2">DSM 45166</strain>
    </source>
</reference>
<sequence>MQPIEWPFRAAEALEAGALTFRELRRFHAAVYPGVWAPREAELSAAQRARAAWLWSGREGVPAGLSASALLGAKWIDAGMTAELVHTNRRPPPLIVVHTDAVMPDEKQLICGMTATTPARTAFDLGRRLGRNEGVQRIDALMNATNVTVADIEAVTRRHRGARGIRQLRKTLALVDGGAESPYESLTRLLLIDAGFPRPQTQIPVYDDGGFLIARIDMGWPQWRVGVDFEGAHHWTDPRQRDWDVERYAKLSELDWVDIRLTARTLHHNPCVFLDRVGDALSGRGCPKTW</sequence>
<dbReference type="AlphaFoldDB" id="A0A1X1XQ75"/>
<keyword evidence="2" id="KW-1185">Reference proteome</keyword>
<protein>
    <recommendedName>
        <fullName evidence="3">DUF559 domain-containing protein</fullName>
    </recommendedName>
</protein>
<dbReference type="OrthoDB" id="3173471at2"/>
<name>A0A1X1XQ75_9MYCO</name>
<evidence type="ECO:0000313" key="1">
    <source>
        <dbReference type="EMBL" id="ORW00940.1"/>
    </source>
</evidence>
<dbReference type="Proteomes" id="UP000193487">
    <property type="component" value="Unassembled WGS sequence"/>
</dbReference>
<dbReference type="EMBL" id="LQPE01000143">
    <property type="protein sequence ID" value="ORW00940.1"/>
    <property type="molecule type" value="Genomic_DNA"/>
</dbReference>
<organism evidence="1 2">
    <name type="scientific">Mycobacterium kyorinense</name>
    <dbReference type="NCBI Taxonomy" id="487514"/>
    <lineage>
        <taxon>Bacteria</taxon>
        <taxon>Bacillati</taxon>
        <taxon>Actinomycetota</taxon>
        <taxon>Actinomycetes</taxon>
        <taxon>Mycobacteriales</taxon>
        <taxon>Mycobacteriaceae</taxon>
        <taxon>Mycobacterium</taxon>
    </lineage>
</organism>
<dbReference type="RefSeq" id="WP_045375784.1">
    <property type="nucleotide sequence ID" value="NZ_BBKA01000030.1"/>
</dbReference>
<evidence type="ECO:0008006" key="3">
    <source>
        <dbReference type="Google" id="ProtNLM"/>
    </source>
</evidence>
<gene>
    <name evidence="1" type="ORF">AWC14_09340</name>
</gene>
<proteinExistence type="predicted"/>